<dbReference type="PROSITE" id="PS50835">
    <property type="entry name" value="IG_LIKE"/>
    <property type="match status" value="1"/>
</dbReference>
<feature type="domain" description="Ig-like" evidence="3">
    <location>
        <begin position="124"/>
        <end position="213"/>
    </location>
</feature>
<dbReference type="AlphaFoldDB" id="A0A150WTF3"/>
<evidence type="ECO:0000259" key="3">
    <source>
        <dbReference type="PROSITE" id="PS50835"/>
    </source>
</evidence>
<protein>
    <recommendedName>
        <fullName evidence="3">Ig-like domain-containing protein</fullName>
    </recommendedName>
</protein>
<dbReference type="RefSeq" id="WP_063243255.1">
    <property type="nucleotide sequence ID" value="NZ_CP168967.1"/>
</dbReference>
<evidence type="ECO:0000256" key="1">
    <source>
        <dbReference type="SAM" id="MobiDB-lite"/>
    </source>
</evidence>
<name>A0A150WTF3_BDEBC</name>
<dbReference type="Proteomes" id="UP000075391">
    <property type="component" value="Unassembled WGS sequence"/>
</dbReference>
<comment type="caution">
    <text evidence="4">The sequence shown here is derived from an EMBL/GenBank/DDBJ whole genome shotgun (WGS) entry which is preliminary data.</text>
</comment>
<proteinExistence type="predicted"/>
<gene>
    <name evidence="4" type="ORF">AZI85_16820</name>
</gene>
<dbReference type="InterPro" id="IPR036179">
    <property type="entry name" value="Ig-like_dom_sf"/>
</dbReference>
<feature type="compositionally biased region" description="Gly residues" evidence="1">
    <location>
        <begin position="63"/>
        <end position="123"/>
    </location>
</feature>
<feature type="region of interest" description="Disordered" evidence="1">
    <location>
        <begin position="35"/>
        <end position="129"/>
    </location>
</feature>
<dbReference type="InterPro" id="IPR013783">
    <property type="entry name" value="Ig-like_fold"/>
</dbReference>
<evidence type="ECO:0000313" key="5">
    <source>
        <dbReference type="Proteomes" id="UP000075391"/>
    </source>
</evidence>
<organism evidence="4 5">
    <name type="scientific">Bdellovibrio bacteriovorus</name>
    <dbReference type="NCBI Taxonomy" id="959"/>
    <lineage>
        <taxon>Bacteria</taxon>
        <taxon>Pseudomonadati</taxon>
        <taxon>Bdellovibrionota</taxon>
        <taxon>Bdellovibrionia</taxon>
        <taxon>Bdellovibrionales</taxon>
        <taxon>Pseudobdellovibrionaceae</taxon>
        <taxon>Bdellovibrio</taxon>
    </lineage>
</organism>
<evidence type="ECO:0000256" key="2">
    <source>
        <dbReference type="SAM" id="SignalP"/>
    </source>
</evidence>
<dbReference type="Gene3D" id="2.60.40.10">
    <property type="entry name" value="Immunoglobulins"/>
    <property type="match status" value="1"/>
</dbReference>
<evidence type="ECO:0000313" key="4">
    <source>
        <dbReference type="EMBL" id="KYG67661.1"/>
    </source>
</evidence>
<dbReference type="InterPro" id="IPR007110">
    <property type="entry name" value="Ig-like_dom"/>
</dbReference>
<feature type="signal peptide" evidence="2">
    <location>
        <begin position="1"/>
        <end position="27"/>
    </location>
</feature>
<dbReference type="OrthoDB" id="5378341at2"/>
<dbReference type="EMBL" id="LUKF01000007">
    <property type="protein sequence ID" value="KYG67661.1"/>
    <property type="molecule type" value="Genomic_DNA"/>
</dbReference>
<reference evidence="4 5" key="1">
    <citation type="submission" date="2016-03" db="EMBL/GenBank/DDBJ databases">
        <authorList>
            <person name="Ploux O."/>
        </authorList>
    </citation>
    <scope>NUCLEOTIDE SEQUENCE [LARGE SCALE GENOMIC DNA]</scope>
    <source>
        <strain evidence="4 5">BER2</strain>
    </source>
</reference>
<accession>A0A150WTF3</accession>
<feature type="compositionally biased region" description="Low complexity" evidence="1">
    <location>
        <begin position="42"/>
        <end position="55"/>
    </location>
</feature>
<dbReference type="SUPFAM" id="SSF48726">
    <property type="entry name" value="Immunoglobulin"/>
    <property type="match status" value="1"/>
</dbReference>
<sequence>MNTRILKKIRKFRVFSGLLIMSLTVLSFQNCAPAPMEEKTEGSTSGSSTSKDSSSIWNSRPSSGGGNGVTIGGGGSSGGGGTVGVGSGSSGGNSGSGGGSIGVGGGGSGGSSGGGVNPGGGGTPSQTGFRIVTQPQGVTVQEGAQYNLEVVATGGTQPYSFQWYKDSKAMTGIWGTYSFISDNATSYSKEGTYYVIVKDATGKSIQSTLARVSISEPAVGCTAGSYFTFTEAAYDAAYGYFPEYFDGPRGKFLLHSSYDTLNFLYNNRNFTKLSDYNVPANLSYLQQTTVSCRTTIPRIHTPQPNPSYQYDSGYGRFDDNGYWTYHGRISFECRNKKLKLLTNTCQWVHNPNYNNADGGGGN</sequence>
<feature type="chain" id="PRO_5007573738" description="Ig-like domain-containing protein" evidence="2">
    <location>
        <begin position="28"/>
        <end position="362"/>
    </location>
</feature>
<keyword evidence="2" id="KW-0732">Signal</keyword>